<protein>
    <recommendedName>
        <fullName evidence="5">Integrin alpha second immunoglobulin-like domain-containing protein</fullName>
    </recommendedName>
</protein>
<dbReference type="OrthoDB" id="5317514at2759"/>
<dbReference type="GO" id="GO:0007229">
    <property type="term" value="P:integrin-mediated signaling pathway"/>
    <property type="evidence" value="ECO:0007669"/>
    <property type="project" value="UniProtKB-KW"/>
</dbReference>
<dbReference type="Proteomes" id="UP000288216">
    <property type="component" value="Unassembled WGS sequence"/>
</dbReference>
<sequence>AQFIVVGSYSTLTLEVTLENTDENSYFTKVIYQVPTGLTFRKTTIISASRRSRIECDDSKNSKYSAVGIVSCR</sequence>
<dbReference type="Gene3D" id="2.60.40.1510">
    <property type="entry name" value="ntegrin, alpha v. Chain A, domain 3"/>
    <property type="match status" value="1"/>
</dbReference>
<evidence type="ECO:0000313" key="7">
    <source>
        <dbReference type="Proteomes" id="UP000288216"/>
    </source>
</evidence>
<proteinExistence type="predicted"/>
<dbReference type="Pfam" id="PF20805">
    <property type="entry name" value="Integrin_A_Ig_2"/>
    <property type="match status" value="1"/>
</dbReference>
<gene>
    <name evidence="6" type="ORF">scyTo_0024370</name>
</gene>
<accession>A0A401QEG7</accession>
<keyword evidence="3" id="KW-0472">Membrane</keyword>
<evidence type="ECO:0000313" key="6">
    <source>
        <dbReference type="EMBL" id="GCB83776.1"/>
    </source>
</evidence>
<dbReference type="EMBL" id="BFAA01044604">
    <property type="protein sequence ID" value="GCB83776.1"/>
    <property type="molecule type" value="Genomic_DNA"/>
</dbReference>
<dbReference type="AlphaFoldDB" id="A0A401QEG7"/>
<evidence type="ECO:0000256" key="4">
    <source>
        <dbReference type="ARBA" id="ARBA00023180"/>
    </source>
</evidence>
<dbReference type="SUPFAM" id="SSF69179">
    <property type="entry name" value="Integrin domains"/>
    <property type="match status" value="1"/>
</dbReference>
<comment type="caution">
    <text evidence="6">The sequence shown here is derived from an EMBL/GenBank/DDBJ whole genome shotgun (WGS) entry which is preliminary data.</text>
</comment>
<evidence type="ECO:0000256" key="2">
    <source>
        <dbReference type="ARBA" id="ARBA00023037"/>
    </source>
</evidence>
<keyword evidence="7" id="KW-1185">Reference proteome</keyword>
<keyword evidence="4" id="KW-0325">Glycoprotein</keyword>
<name>A0A401QEG7_SCYTO</name>
<reference evidence="6 7" key="1">
    <citation type="journal article" date="2018" name="Nat. Ecol. Evol.">
        <title>Shark genomes provide insights into elasmobranch evolution and the origin of vertebrates.</title>
        <authorList>
            <person name="Hara Y"/>
            <person name="Yamaguchi K"/>
            <person name="Onimaru K"/>
            <person name="Kadota M"/>
            <person name="Koyanagi M"/>
            <person name="Keeley SD"/>
            <person name="Tatsumi K"/>
            <person name="Tanaka K"/>
            <person name="Motone F"/>
            <person name="Kageyama Y"/>
            <person name="Nozu R"/>
            <person name="Adachi N"/>
            <person name="Nishimura O"/>
            <person name="Nakagawa R"/>
            <person name="Tanegashima C"/>
            <person name="Kiyatake I"/>
            <person name="Matsumoto R"/>
            <person name="Murakumo K"/>
            <person name="Nishida K"/>
            <person name="Terakita A"/>
            <person name="Kuratani S"/>
            <person name="Sato K"/>
            <person name="Hyodo S Kuraku.S."/>
        </authorList>
    </citation>
    <scope>NUCLEOTIDE SEQUENCE [LARGE SCALE GENOMIC DNA]</scope>
</reference>
<feature type="non-terminal residue" evidence="6">
    <location>
        <position position="73"/>
    </location>
</feature>
<dbReference type="InterPro" id="IPR048285">
    <property type="entry name" value="Integrin_alpha_Ig-like_2"/>
</dbReference>
<feature type="non-terminal residue" evidence="6">
    <location>
        <position position="1"/>
    </location>
</feature>
<keyword evidence="2" id="KW-0401">Integrin</keyword>
<dbReference type="GO" id="GO:0016020">
    <property type="term" value="C:membrane"/>
    <property type="evidence" value="ECO:0007669"/>
    <property type="project" value="UniProtKB-SubCell"/>
</dbReference>
<evidence type="ECO:0000256" key="1">
    <source>
        <dbReference type="ARBA" id="ARBA00004479"/>
    </source>
</evidence>
<organism evidence="6 7">
    <name type="scientific">Scyliorhinus torazame</name>
    <name type="common">Cloudy catshark</name>
    <name type="synonym">Catulus torazame</name>
    <dbReference type="NCBI Taxonomy" id="75743"/>
    <lineage>
        <taxon>Eukaryota</taxon>
        <taxon>Metazoa</taxon>
        <taxon>Chordata</taxon>
        <taxon>Craniata</taxon>
        <taxon>Vertebrata</taxon>
        <taxon>Chondrichthyes</taxon>
        <taxon>Elasmobranchii</taxon>
        <taxon>Galeomorphii</taxon>
        <taxon>Galeoidea</taxon>
        <taxon>Carcharhiniformes</taxon>
        <taxon>Scyliorhinidae</taxon>
        <taxon>Scyliorhinus</taxon>
    </lineage>
</organism>
<evidence type="ECO:0000256" key="3">
    <source>
        <dbReference type="ARBA" id="ARBA00023136"/>
    </source>
</evidence>
<evidence type="ECO:0000259" key="5">
    <source>
        <dbReference type="Pfam" id="PF20805"/>
    </source>
</evidence>
<feature type="domain" description="Integrin alpha second immunoglobulin-like" evidence="5">
    <location>
        <begin position="4"/>
        <end position="69"/>
    </location>
</feature>
<dbReference type="InterPro" id="IPR032695">
    <property type="entry name" value="Integrin_dom_sf"/>
</dbReference>
<comment type="subcellular location">
    <subcellularLocation>
        <location evidence="1">Membrane</location>
        <topology evidence="1">Single-pass type I membrane protein</topology>
    </subcellularLocation>
</comment>